<dbReference type="InterPro" id="IPR002401">
    <property type="entry name" value="Cyt_P450_E_grp-I"/>
</dbReference>
<dbReference type="CDD" id="cd20665">
    <property type="entry name" value="CYP2C-like"/>
    <property type="match status" value="1"/>
</dbReference>
<evidence type="ECO:0000256" key="14">
    <source>
        <dbReference type="SAM" id="Phobius"/>
    </source>
</evidence>
<keyword evidence="9 13" id="KW-0560">Oxidoreductase</keyword>
<evidence type="ECO:0000256" key="12">
    <source>
        <dbReference type="ARBA" id="ARBA00023136"/>
    </source>
</evidence>
<keyword evidence="14" id="KW-0812">Transmembrane</keyword>
<evidence type="ECO:0000256" key="7">
    <source>
        <dbReference type="ARBA" id="ARBA00022824"/>
    </source>
</evidence>
<dbReference type="InterPro" id="IPR001128">
    <property type="entry name" value="Cyt_P450"/>
</dbReference>
<evidence type="ECO:0000256" key="10">
    <source>
        <dbReference type="ARBA" id="ARBA00023004"/>
    </source>
</evidence>
<dbReference type="PROSITE" id="PS00086">
    <property type="entry name" value="CYTOCHROME_P450"/>
    <property type="match status" value="1"/>
</dbReference>
<dbReference type="PANTHER" id="PTHR24300:SF200">
    <property type="entry name" value="CYTOCHROME P450 2C70"/>
    <property type="match status" value="1"/>
</dbReference>
<feature type="transmembrane region" description="Helical" evidence="14">
    <location>
        <begin position="35"/>
        <end position="58"/>
    </location>
</feature>
<proteinExistence type="inferred from homology"/>
<evidence type="ECO:0000256" key="5">
    <source>
        <dbReference type="ARBA" id="ARBA00022617"/>
    </source>
</evidence>
<dbReference type="Gene3D" id="1.10.630.10">
    <property type="entry name" value="Cytochrome P450"/>
    <property type="match status" value="1"/>
</dbReference>
<evidence type="ECO:0000256" key="3">
    <source>
        <dbReference type="ARBA" id="ARBA00004406"/>
    </source>
</evidence>
<dbReference type="PRINTS" id="PR00385">
    <property type="entry name" value="P450"/>
</dbReference>
<evidence type="ECO:0000256" key="4">
    <source>
        <dbReference type="ARBA" id="ARBA00010617"/>
    </source>
</evidence>
<dbReference type="PRINTS" id="PR00463">
    <property type="entry name" value="EP450I"/>
</dbReference>
<dbReference type="InterPro" id="IPR036396">
    <property type="entry name" value="Cyt_P450_sf"/>
</dbReference>
<keyword evidence="16" id="KW-1185">Reference proteome</keyword>
<comment type="cofactor">
    <cofactor evidence="1">
        <name>heme</name>
        <dbReference type="ChEBI" id="CHEBI:30413"/>
    </cofactor>
</comment>
<comment type="caution">
    <text evidence="15">The sequence shown here is derived from an EMBL/GenBank/DDBJ whole genome shotgun (WGS) entry which is preliminary data.</text>
</comment>
<evidence type="ECO:0000256" key="2">
    <source>
        <dbReference type="ARBA" id="ARBA00004174"/>
    </source>
</evidence>
<name>A0ABQ0FTJ9_APOSI</name>
<evidence type="ECO:0000256" key="13">
    <source>
        <dbReference type="RuleBase" id="RU000461"/>
    </source>
</evidence>
<dbReference type="Proteomes" id="UP001623349">
    <property type="component" value="Unassembled WGS sequence"/>
</dbReference>
<keyword evidence="6 13" id="KW-0479">Metal-binding</keyword>
<dbReference type="InterPro" id="IPR017972">
    <property type="entry name" value="Cyt_P450_CS"/>
</dbReference>
<gene>
    <name evidence="15" type="ORF">APTSU1_001763500</name>
</gene>
<evidence type="ECO:0000313" key="16">
    <source>
        <dbReference type="Proteomes" id="UP001623349"/>
    </source>
</evidence>
<evidence type="ECO:0000313" key="15">
    <source>
        <dbReference type="EMBL" id="GAB1302396.1"/>
    </source>
</evidence>
<dbReference type="Pfam" id="PF00067">
    <property type="entry name" value="p450"/>
    <property type="match status" value="1"/>
</dbReference>
<dbReference type="SUPFAM" id="SSF48264">
    <property type="entry name" value="Cytochrome P450"/>
    <property type="match status" value="1"/>
</dbReference>
<evidence type="ECO:0000256" key="11">
    <source>
        <dbReference type="ARBA" id="ARBA00023033"/>
    </source>
</evidence>
<keyword evidence="14" id="KW-1133">Transmembrane helix</keyword>
<sequence length="527" mass="60176">MCTEDKEALPKGQTPYFFGVVFIDSWTVSFQVHLLGVPMAFFIILFICLSCLSLFFLWNQHHDKGKLPPGPSPLPIVGNILQVDIKNIIKSLNMLAKQYGPVFTVYLGMKPTVVLHGYEALKEALIDRGDEFSGKMQSSLLSKESQGLGIIFSNGEIWEQTRRFSLMILRSLGMGKKTIEDRIQEEALCLVEALRKTNGSPCDPNFLLACVPCNVISAVIFQHRFDYNDETFISFMKNFQRIIEILTSPWIQLCSAYPALFCLPGSHNEYFKILTEIKVFILKEIKRHQESLNLSNPQDFIDYFLIKMEKEKHNKRSEYSMDNMIATISDLFHAGTETTSSTMKYGLFLLLKHPEVTAKIQEEIARVIGSHRSPCMKDRTHMPYTDAVLHEIQRHIDLIPIPLPRKTTQDVEFRGYHIPKDTNVMLCLTSALNDKKEFPHPEKFDPGHFLDESGNFKKSDYFMAFSAGRRACIGEGLARMEMFLILTNILQHFTLKPLINPEDIDTTPVQTGLLSLPPSYEICFIPV</sequence>
<keyword evidence="5 13" id="KW-0349">Heme</keyword>
<evidence type="ECO:0000256" key="8">
    <source>
        <dbReference type="ARBA" id="ARBA00022848"/>
    </source>
</evidence>
<organism evidence="15 16">
    <name type="scientific">Apodemus speciosus</name>
    <name type="common">Large Japanese field mouse</name>
    <dbReference type="NCBI Taxonomy" id="105296"/>
    <lineage>
        <taxon>Eukaryota</taxon>
        <taxon>Metazoa</taxon>
        <taxon>Chordata</taxon>
        <taxon>Craniata</taxon>
        <taxon>Vertebrata</taxon>
        <taxon>Euteleostomi</taxon>
        <taxon>Mammalia</taxon>
        <taxon>Eutheria</taxon>
        <taxon>Euarchontoglires</taxon>
        <taxon>Glires</taxon>
        <taxon>Rodentia</taxon>
        <taxon>Myomorpha</taxon>
        <taxon>Muroidea</taxon>
        <taxon>Muridae</taxon>
        <taxon>Murinae</taxon>
        <taxon>Apodemus</taxon>
    </lineage>
</organism>
<comment type="similarity">
    <text evidence="4 13">Belongs to the cytochrome P450 family.</text>
</comment>
<comment type="subcellular location">
    <subcellularLocation>
        <location evidence="3">Endoplasmic reticulum membrane</location>
        <topology evidence="3">Peripheral membrane protein</topology>
    </subcellularLocation>
    <subcellularLocation>
        <location evidence="2">Microsome membrane</location>
        <topology evidence="2">Peripheral membrane protein</topology>
    </subcellularLocation>
</comment>
<reference evidence="15 16" key="1">
    <citation type="submission" date="2024-08" db="EMBL/GenBank/DDBJ databases">
        <title>The draft genome of Apodemus speciosus.</title>
        <authorList>
            <person name="Nabeshima K."/>
            <person name="Suzuki S."/>
            <person name="Onuma M."/>
        </authorList>
    </citation>
    <scope>NUCLEOTIDE SEQUENCE [LARGE SCALE GENOMIC DNA]</scope>
    <source>
        <strain evidence="15">IB14-021</strain>
    </source>
</reference>
<keyword evidence="8" id="KW-0492">Microsome</keyword>
<dbReference type="InterPro" id="IPR050182">
    <property type="entry name" value="Cytochrome_P450_fam2"/>
</dbReference>
<evidence type="ECO:0000256" key="1">
    <source>
        <dbReference type="ARBA" id="ARBA00001971"/>
    </source>
</evidence>
<evidence type="ECO:0000256" key="6">
    <source>
        <dbReference type="ARBA" id="ARBA00022723"/>
    </source>
</evidence>
<keyword evidence="7" id="KW-0256">Endoplasmic reticulum</keyword>
<keyword evidence="12 14" id="KW-0472">Membrane</keyword>
<dbReference type="EMBL" id="BAAFST010000019">
    <property type="protein sequence ID" value="GAB1302396.1"/>
    <property type="molecule type" value="Genomic_DNA"/>
</dbReference>
<accession>A0ABQ0FTJ9</accession>
<dbReference type="PANTHER" id="PTHR24300">
    <property type="entry name" value="CYTOCHROME P450 508A4-RELATED"/>
    <property type="match status" value="1"/>
</dbReference>
<protein>
    <submittedName>
        <fullName evidence="15">Cytochrome P450 2C70</fullName>
    </submittedName>
</protein>
<keyword evidence="11 13" id="KW-0503">Monooxygenase</keyword>
<keyword evidence="10 13" id="KW-0408">Iron</keyword>
<evidence type="ECO:0000256" key="9">
    <source>
        <dbReference type="ARBA" id="ARBA00023002"/>
    </source>
</evidence>